<keyword evidence="8" id="KW-1185">Reference proteome</keyword>
<dbReference type="PANTHER" id="PTHR46206">
    <property type="entry name" value="CYTOCHROME P450"/>
    <property type="match status" value="1"/>
</dbReference>
<dbReference type="GO" id="GO:0004497">
    <property type="term" value="F:monooxygenase activity"/>
    <property type="evidence" value="ECO:0007669"/>
    <property type="project" value="InterPro"/>
</dbReference>
<keyword evidence="6" id="KW-1133">Transmembrane helix</keyword>
<evidence type="ECO:0000256" key="5">
    <source>
        <dbReference type="ARBA" id="ARBA00023004"/>
    </source>
</evidence>
<evidence type="ECO:0000256" key="4">
    <source>
        <dbReference type="ARBA" id="ARBA00023002"/>
    </source>
</evidence>
<reference evidence="7" key="2">
    <citation type="journal article" date="2023" name="IMA Fungus">
        <title>Comparative genomic study of the Penicillium genus elucidates a diverse pangenome and 15 lateral gene transfer events.</title>
        <authorList>
            <person name="Petersen C."/>
            <person name="Sorensen T."/>
            <person name="Nielsen M.R."/>
            <person name="Sondergaard T.E."/>
            <person name="Sorensen J.L."/>
            <person name="Fitzpatrick D.A."/>
            <person name="Frisvad J.C."/>
            <person name="Nielsen K.L."/>
        </authorList>
    </citation>
    <scope>NUCLEOTIDE SEQUENCE</scope>
    <source>
        <strain evidence="7">IBT 35675</strain>
    </source>
</reference>
<dbReference type="GO" id="GO:0020037">
    <property type="term" value="F:heme binding"/>
    <property type="evidence" value="ECO:0007669"/>
    <property type="project" value="InterPro"/>
</dbReference>
<dbReference type="Gene3D" id="1.10.630.10">
    <property type="entry name" value="Cytochrome P450"/>
    <property type="match status" value="1"/>
</dbReference>
<evidence type="ECO:0000256" key="1">
    <source>
        <dbReference type="ARBA" id="ARBA00001971"/>
    </source>
</evidence>
<dbReference type="EMBL" id="JAPZBR010000006">
    <property type="protein sequence ID" value="KAJ5350953.1"/>
    <property type="molecule type" value="Genomic_DNA"/>
</dbReference>
<feature type="transmembrane region" description="Helical" evidence="6">
    <location>
        <begin position="12"/>
        <end position="34"/>
    </location>
</feature>
<dbReference type="InterPro" id="IPR001128">
    <property type="entry name" value="Cyt_P450"/>
</dbReference>
<evidence type="ECO:0000256" key="6">
    <source>
        <dbReference type="SAM" id="Phobius"/>
    </source>
</evidence>
<dbReference type="GO" id="GO:0016705">
    <property type="term" value="F:oxidoreductase activity, acting on paired donors, with incorporation or reduction of molecular oxygen"/>
    <property type="evidence" value="ECO:0007669"/>
    <property type="project" value="InterPro"/>
</dbReference>
<dbReference type="Proteomes" id="UP001148299">
    <property type="component" value="Unassembled WGS sequence"/>
</dbReference>
<dbReference type="PANTHER" id="PTHR46206:SF7">
    <property type="entry name" value="P450, PUTATIVE (EUROFUNG)-RELATED"/>
    <property type="match status" value="1"/>
</dbReference>
<proteinExistence type="inferred from homology"/>
<reference evidence="7" key="1">
    <citation type="submission" date="2022-12" db="EMBL/GenBank/DDBJ databases">
        <authorList>
            <person name="Petersen C."/>
        </authorList>
    </citation>
    <scope>NUCLEOTIDE SEQUENCE</scope>
    <source>
        <strain evidence="7">IBT 35675</strain>
    </source>
</reference>
<gene>
    <name evidence="7" type="ORF">N7541_008680</name>
</gene>
<comment type="similarity">
    <text evidence="2">Belongs to the cytochrome P450 family.</text>
</comment>
<feature type="transmembrane region" description="Helical" evidence="6">
    <location>
        <begin position="54"/>
        <end position="73"/>
    </location>
</feature>
<keyword evidence="4" id="KW-0560">Oxidoreductase</keyword>
<comment type="caution">
    <text evidence="7">The sequence shown here is derived from an EMBL/GenBank/DDBJ whole genome shotgun (WGS) entry which is preliminary data.</text>
</comment>
<sequence length="539" mass="61192">MSFSMVYDTLQVAKEHILLVAIIGVFLIHLLRLLAPPTIKNVPTVRYSNWLPDFVNRILYYPYAISMIEAGYYKYKDRMFRMITSDGEVYVLPMKYQKDLRHLNLSKISSLDAQYENALGDYTHILLNTTLVSDTIRKRLTPSLSRLVPRVIDELVRASSTVLPETEKNEWITINPNDLFNRLIGLSSARVMVGDALRHNEEWLKASVGYAHCLGITMVVLRPIPKYLRPLVAPFLPSTWEMSRSVRLAKRLFSPIVNERRRAAEENDPGYTKPDDFLQWFLDLGVEEGEILPAAEISQHMLLLVALAVTHTSTMALCHATFDLISRPEYLEPLREEIHRTLPDGWHLGTQAAFLDQVRLDSFLRESQRFAPPGDLSFHRKVMSPVTLHDGVVLPKGVHICFPAGAISRDPTFVQNPLAFDGFRWCKDPKDRYALSPELAKSALIDQTDNKEDSAPNAPSGFVTVTATNMGFGYGRQTCPGRFFAANTTKTILSRLILDYEFRFAGGKDAKRPPNTCIGEHILPNLTAELEFQKKHMEF</sequence>
<evidence type="ECO:0000313" key="8">
    <source>
        <dbReference type="Proteomes" id="UP001148299"/>
    </source>
</evidence>
<keyword evidence="3" id="KW-0479">Metal-binding</keyword>
<organism evidence="7 8">
    <name type="scientific">Penicillium brevicompactum</name>
    <dbReference type="NCBI Taxonomy" id="5074"/>
    <lineage>
        <taxon>Eukaryota</taxon>
        <taxon>Fungi</taxon>
        <taxon>Dikarya</taxon>
        <taxon>Ascomycota</taxon>
        <taxon>Pezizomycotina</taxon>
        <taxon>Eurotiomycetes</taxon>
        <taxon>Eurotiomycetidae</taxon>
        <taxon>Eurotiales</taxon>
        <taxon>Aspergillaceae</taxon>
        <taxon>Penicillium</taxon>
    </lineage>
</organism>
<protein>
    <submittedName>
        <fullName evidence="7">Uncharacterized protein</fullName>
    </submittedName>
</protein>
<name>A0A9W9R546_PENBR</name>
<dbReference type="GO" id="GO:0043386">
    <property type="term" value="P:mycotoxin biosynthetic process"/>
    <property type="evidence" value="ECO:0007669"/>
    <property type="project" value="UniProtKB-ARBA"/>
</dbReference>
<dbReference type="SUPFAM" id="SSF48264">
    <property type="entry name" value="Cytochrome P450"/>
    <property type="match status" value="1"/>
</dbReference>
<keyword evidence="6" id="KW-0812">Transmembrane</keyword>
<evidence type="ECO:0000256" key="3">
    <source>
        <dbReference type="ARBA" id="ARBA00022723"/>
    </source>
</evidence>
<keyword evidence="5" id="KW-0408">Iron</keyword>
<dbReference type="GO" id="GO:0005506">
    <property type="term" value="F:iron ion binding"/>
    <property type="evidence" value="ECO:0007669"/>
    <property type="project" value="InterPro"/>
</dbReference>
<dbReference type="Pfam" id="PF00067">
    <property type="entry name" value="p450"/>
    <property type="match status" value="1"/>
</dbReference>
<dbReference type="AlphaFoldDB" id="A0A9W9R546"/>
<dbReference type="InterPro" id="IPR036396">
    <property type="entry name" value="Cyt_P450_sf"/>
</dbReference>
<comment type="cofactor">
    <cofactor evidence="1">
        <name>heme</name>
        <dbReference type="ChEBI" id="CHEBI:30413"/>
    </cofactor>
</comment>
<evidence type="ECO:0000313" key="7">
    <source>
        <dbReference type="EMBL" id="KAJ5350953.1"/>
    </source>
</evidence>
<accession>A0A9W9R546</accession>
<keyword evidence="6" id="KW-0472">Membrane</keyword>
<dbReference type="CDD" id="cd11041">
    <property type="entry name" value="CYP503A1-like"/>
    <property type="match status" value="1"/>
</dbReference>
<evidence type="ECO:0000256" key="2">
    <source>
        <dbReference type="ARBA" id="ARBA00010617"/>
    </source>
</evidence>